<dbReference type="GO" id="GO:0009982">
    <property type="term" value="F:pseudouridine synthase activity"/>
    <property type="evidence" value="ECO:0007669"/>
    <property type="project" value="InterPro"/>
</dbReference>
<keyword evidence="3" id="KW-1185">Reference proteome</keyword>
<organism evidence="2 3">
    <name type="scientific">Xylophilus ampelinus</name>
    <dbReference type="NCBI Taxonomy" id="54067"/>
    <lineage>
        <taxon>Bacteria</taxon>
        <taxon>Pseudomonadati</taxon>
        <taxon>Pseudomonadota</taxon>
        <taxon>Betaproteobacteria</taxon>
        <taxon>Burkholderiales</taxon>
        <taxon>Xylophilus</taxon>
    </lineage>
</organism>
<protein>
    <submittedName>
        <fullName evidence="2">23S rRNA-/tRNA-specific pseudouridylate synthase</fullName>
    </submittedName>
</protein>
<accession>A0A318SV90</accession>
<sequence>MSRSMPDQSPLPLRDGVGASCVAVPRRTAGSVLDFLERRLPGVSREAWARRIAQGEVVAADGRPLQAGDACTDHARLFYYRMLEEEPVLPFEAEVLFQDAHLVVVDKPHFMTVVPSGPYLQRSLLVQMKRRLGMAALSPLHRIDRDTAGLVAFGVRLQERGAYQRLFALHTIEKTYEAVAPWVADLAAPRTHRMRMAPAAEFFREQVVEGTPNTITRTEMLARLGPLALYRLRPTTGRKHQLRVHMAALGAPLLHDPLYPAIVDADAGDYARPLQLLARSLDFTDPVTGGLRHFESRRALAAVEAWEQAGGAAPAP</sequence>
<name>A0A318SV90_9BURK</name>
<dbReference type="PANTHER" id="PTHR21600">
    <property type="entry name" value="MITOCHONDRIAL RNA PSEUDOURIDINE SYNTHASE"/>
    <property type="match status" value="1"/>
</dbReference>
<dbReference type="Proteomes" id="UP000247540">
    <property type="component" value="Unassembled WGS sequence"/>
</dbReference>
<dbReference type="Gene3D" id="3.30.2350.10">
    <property type="entry name" value="Pseudouridine synthase"/>
    <property type="match status" value="1"/>
</dbReference>
<proteinExistence type="predicted"/>
<dbReference type="PANTHER" id="PTHR21600:SF84">
    <property type="entry name" value="PSEUDOURIDINE SYNTHASE RSUA_RLUA-LIKE DOMAIN-CONTAINING PROTEIN"/>
    <property type="match status" value="1"/>
</dbReference>
<dbReference type="GO" id="GO:0140098">
    <property type="term" value="F:catalytic activity, acting on RNA"/>
    <property type="evidence" value="ECO:0007669"/>
    <property type="project" value="UniProtKB-ARBA"/>
</dbReference>
<feature type="domain" description="Pseudouridine synthase RsuA/RluA-like" evidence="1">
    <location>
        <begin position="101"/>
        <end position="248"/>
    </location>
</feature>
<comment type="caution">
    <text evidence="2">The sequence shown here is derived from an EMBL/GenBank/DDBJ whole genome shotgun (WGS) entry which is preliminary data.</text>
</comment>
<dbReference type="InterPro" id="IPR050188">
    <property type="entry name" value="RluA_PseudoU_synthase"/>
</dbReference>
<dbReference type="SUPFAM" id="SSF55120">
    <property type="entry name" value="Pseudouridine synthase"/>
    <property type="match status" value="1"/>
</dbReference>
<dbReference type="GO" id="GO:0000455">
    <property type="term" value="P:enzyme-directed rRNA pseudouridine synthesis"/>
    <property type="evidence" value="ECO:0007669"/>
    <property type="project" value="TreeGrafter"/>
</dbReference>
<dbReference type="GO" id="GO:0003723">
    <property type="term" value="F:RNA binding"/>
    <property type="evidence" value="ECO:0007669"/>
    <property type="project" value="InterPro"/>
</dbReference>
<dbReference type="InterPro" id="IPR006145">
    <property type="entry name" value="PsdUridine_synth_RsuA/RluA"/>
</dbReference>
<dbReference type="AlphaFoldDB" id="A0A318SV90"/>
<reference evidence="2 3" key="1">
    <citation type="submission" date="2018-06" db="EMBL/GenBank/DDBJ databases">
        <title>Genomic Encyclopedia of Type Strains, Phase III (KMG-III): the genomes of soil and plant-associated and newly described type strains.</title>
        <authorList>
            <person name="Whitman W."/>
        </authorList>
    </citation>
    <scope>NUCLEOTIDE SEQUENCE [LARGE SCALE GENOMIC DNA]</scope>
    <source>
        <strain evidence="2 3">CECT 7646</strain>
    </source>
</reference>
<dbReference type="InterPro" id="IPR020103">
    <property type="entry name" value="PsdUridine_synth_cat_dom_sf"/>
</dbReference>
<evidence type="ECO:0000313" key="2">
    <source>
        <dbReference type="EMBL" id="PYE78657.1"/>
    </source>
</evidence>
<evidence type="ECO:0000313" key="3">
    <source>
        <dbReference type="Proteomes" id="UP000247540"/>
    </source>
</evidence>
<dbReference type="EMBL" id="QJTC01000005">
    <property type="protein sequence ID" value="PYE78657.1"/>
    <property type="molecule type" value="Genomic_DNA"/>
</dbReference>
<gene>
    <name evidence="2" type="ORF">DFQ15_10515</name>
</gene>
<dbReference type="Pfam" id="PF00849">
    <property type="entry name" value="PseudoU_synth_2"/>
    <property type="match status" value="1"/>
</dbReference>
<evidence type="ECO:0000259" key="1">
    <source>
        <dbReference type="Pfam" id="PF00849"/>
    </source>
</evidence>